<dbReference type="AlphaFoldDB" id="A0A231HCL8"/>
<reference evidence="1 2" key="1">
    <citation type="submission" date="2017-07" db="EMBL/GenBank/DDBJ databases">
        <title>First draft Genome Sequence of Nocardia cerradoensis isolated from human infection.</title>
        <authorList>
            <person name="Carrasco G."/>
        </authorList>
    </citation>
    <scope>NUCLEOTIDE SEQUENCE [LARGE SCALE GENOMIC DNA]</scope>
    <source>
        <strain evidence="1 2">CNM20130759</strain>
    </source>
</reference>
<evidence type="ECO:0000313" key="1">
    <source>
        <dbReference type="EMBL" id="OXR46651.1"/>
    </source>
</evidence>
<keyword evidence="2" id="KW-1185">Reference proteome</keyword>
<comment type="caution">
    <text evidence="1">The sequence shown here is derived from an EMBL/GenBank/DDBJ whole genome shotgun (WGS) entry which is preliminary data.</text>
</comment>
<sequence>MNECRNRRCGRPIDAFLCQECGDQLVTALDRVAWLEDELSVTELRQDRVSSGLRSGRAPRSPLLFDPTAGELRAGLVNSVQTWARHIAETRGTRIRGPAEEWLADNIAAVRLDEAAGELYRDITERVAAGLALINAQSRKIFRGPCPTIIGQTPAGVAIECGTPLYADAVAEIAYSSSTDDDRQTPAAFVTCPKCNTLHDTARLEARLLARSDNVAFAVVDLVRVLRELGEPVLRNTIDQWIARGKLAPSAWRHDGRTVAHKRADTDKPLYRLGAVRKLRAAGSRSRGRTTA</sequence>
<gene>
    <name evidence="1" type="ORF">B7C42_01625</name>
</gene>
<proteinExistence type="predicted"/>
<protein>
    <submittedName>
        <fullName evidence="1">Uncharacterized protein</fullName>
    </submittedName>
</protein>
<accession>A0A231HCL8</accession>
<organism evidence="1 2">
    <name type="scientific">Nocardia cerradoensis</name>
    <dbReference type="NCBI Taxonomy" id="85688"/>
    <lineage>
        <taxon>Bacteria</taxon>
        <taxon>Bacillati</taxon>
        <taxon>Actinomycetota</taxon>
        <taxon>Actinomycetes</taxon>
        <taxon>Mycobacteriales</taxon>
        <taxon>Nocardiaceae</taxon>
        <taxon>Nocardia</taxon>
    </lineage>
</organism>
<name>A0A231HCL8_9NOCA</name>
<dbReference type="Proteomes" id="UP000215506">
    <property type="component" value="Unassembled WGS sequence"/>
</dbReference>
<dbReference type="EMBL" id="NGAF01000002">
    <property type="protein sequence ID" value="OXR46651.1"/>
    <property type="molecule type" value="Genomic_DNA"/>
</dbReference>
<evidence type="ECO:0000313" key="2">
    <source>
        <dbReference type="Proteomes" id="UP000215506"/>
    </source>
</evidence>